<gene>
    <name evidence="2" type="ORF">N0B51_14520</name>
</gene>
<evidence type="ECO:0000256" key="1">
    <source>
        <dbReference type="SAM" id="Phobius"/>
    </source>
</evidence>
<keyword evidence="1" id="KW-1133">Transmembrane helix</keyword>
<organism evidence="2 3">
    <name type="scientific">Tsuneonella litorea</name>
    <dbReference type="NCBI Taxonomy" id="2976475"/>
    <lineage>
        <taxon>Bacteria</taxon>
        <taxon>Pseudomonadati</taxon>
        <taxon>Pseudomonadota</taxon>
        <taxon>Alphaproteobacteria</taxon>
        <taxon>Sphingomonadales</taxon>
        <taxon>Erythrobacteraceae</taxon>
        <taxon>Tsuneonella</taxon>
    </lineage>
</organism>
<feature type="transmembrane region" description="Helical" evidence="1">
    <location>
        <begin position="172"/>
        <end position="197"/>
    </location>
</feature>
<keyword evidence="1" id="KW-0812">Transmembrane</keyword>
<feature type="transmembrane region" description="Helical" evidence="1">
    <location>
        <begin position="243"/>
        <end position="267"/>
    </location>
</feature>
<dbReference type="RefSeq" id="WP_259963312.1">
    <property type="nucleotide sequence ID" value="NZ_JAOAMV010000010.1"/>
</dbReference>
<reference evidence="2" key="1">
    <citation type="submission" date="2022-09" db="EMBL/GenBank/DDBJ databases">
        <title>The genome sequence of Tsuneonella sp. YG55.</title>
        <authorList>
            <person name="Liu Y."/>
        </authorList>
    </citation>
    <scope>NUCLEOTIDE SEQUENCE</scope>
    <source>
        <strain evidence="2">YG55</strain>
    </source>
</reference>
<protein>
    <submittedName>
        <fullName evidence="2">Uncharacterized protein</fullName>
    </submittedName>
</protein>
<dbReference type="EMBL" id="JAOAMV010000010">
    <property type="protein sequence ID" value="MCT2560194.1"/>
    <property type="molecule type" value="Genomic_DNA"/>
</dbReference>
<dbReference type="Proteomes" id="UP001142648">
    <property type="component" value="Unassembled WGS sequence"/>
</dbReference>
<name>A0A9X3ALQ8_9SPHN</name>
<dbReference type="AlphaFoldDB" id="A0A9X3ALQ8"/>
<comment type="caution">
    <text evidence="2">The sequence shown here is derived from an EMBL/GenBank/DDBJ whole genome shotgun (WGS) entry which is preliminary data.</text>
</comment>
<accession>A0A9X3ALQ8</accession>
<evidence type="ECO:0000313" key="3">
    <source>
        <dbReference type="Proteomes" id="UP001142648"/>
    </source>
</evidence>
<evidence type="ECO:0000313" key="2">
    <source>
        <dbReference type="EMBL" id="MCT2560194.1"/>
    </source>
</evidence>
<keyword evidence="1" id="KW-0472">Membrane</keyword>
<proteinExistence type="predicted"/>
<feature type="transmembrane region" description="Helical" evidence="1">
    <location>
        <begin position="108"/>
        <end position="131"/>
    </location>
</feature>
<sequence>MRWAFSLAVLATALYQLRVLDFAQVVALIPRSPLFWVVFAISYLAGPYSEWIIFRRLWHVGTNASAPLLRKLVYNELLVGYLGEVYFYSWARRHLPLSASPFGAVKDVAVLSAVVGNVMTLAFLAAAFPLLRMLPLGDHASTIGSSLAFVIGSSLAVMLWRGVIFSLERSELVFISFVHTGRILATTGLTALLWYLVLPETPLGWWLVLATMRLLVSRLPFVPNKDVIFAGIAVFAVGQDVELAAVVAMIAALILLTHLVVGVGFALTDLANGDKNVQADG</sequence>
<keyword evidence="3" id="KW-1185">Reference proteome</keyword>
<feature type="transmembrane region" description="Helical" evidence="1">
    <location>
        <begin position="33"/>
        <end position="54"/>
    </location>
</feature>
<feature type="transmembrane region" description="Helical" evidence="1">
    <location>
        <begin position="143"/>
        <end position="160"/>
    </location>
</feature>